<dbReference type="PANTHER" id="PTHR23073">
    <property type="entry name" value="26S PROTEASOME REGULATORY SUBUNIT"/>
    <property type="match status" value="1"/>
</dbReference>
<evidence type="ECO:0000313" key="7">
    <source>
        <dbReference type="Proteomes" id="UP000295124"/>
    </source>
</evidence>
<feature type="domain" description="N-acetyltransferase" evidence="5">
    <location>
        <begin position="4"/>
        <end position="184"/>
    </location>
</feature>
<evidence type="ECO:0000256" key="4">
    <source>
        <dbReference type="RuleBase" id="RU003651"/>
    </source>
</evidence>
<dbReference type="SUPFAM" id="SSF55729">
    <property type="entry name" value="Acyl-CoA N-acyltransferases (Nat)"/>
    <property type="match status" value="1"/>
</dbReference>
<dbReference type="GO" id="GO:0016887">
    <property type="term" value="F:ATP hydrolysis activity"/>
    <property type="evidence" value="ECO:0007669"/>
    <property type="project" value="InterPro"/>
</dbReference>
<keyword evidence="6" id="KW-0808">Transferase</keyword>
<reference evidence="6 7" key="1">
    <citation type="submission" date="2019-03" db="EMBL/GenBank/DDBJ databases">
        <title>Draft genome sequences of novel Actinobacteria.</title>
        <authorList>
            <person name="Sahin N."/>
            <person name="Ay H."/>
            <person name="Saygin H."/>
        </authorList>
    </citation>
    <scope>NUCLEOTIDE SEQUENCE [LARGE SCALE GENOMIC DNA]</scope>
    <source>
        <strain evidence="6 7">JCM 13523</strain>
    </source>
</reference>
<keyword evidence="3 4" id="KW-0067">ATP-binding</keyword>
<dbReference type="EMBL" id="SMKX01000002">
    <property type="protein sequence ID" value="TDD63292.1"/>
    <property type="molecule type" value="Genomic_DNA"/>
</dbReference>
<dbReference type="Pfam" id="PF00004">
    <property type="entry name" value="AAA"/>
    <property type="match status" value="1"/>
</dbReference>
<keyword evidence="2 4" id="KW-0547">Nucleotide-binding</keyword>
<dbReference type="Gene3D" id="3.40.630.30">
    <property type="match status" value="1"/>
</dbReference>
<comment type="caution">
    <text evidence="6">The sequence shown here is derived from an EMBL/GenBank/DDBJ whole genome shotgun (WGS) entry which is preliminary data.</text>
</comment>
<evidence type="ECO:0000256" key="3">
    <source>
        <dbReference type="ARBA" id="ARBA00022840"/>
    </source>
</evidence>
<organism evidence="6 7">
    <name type="scientific">Kribbella antibiotica</name>
    <dbReference type="NCBI Taxonomy" id="190195"/>
    <lineage>
        <taxon>Bacteria</taxon>
        <taxon>Bacillati</taxon>
        <taxon>Actinomycetota</taxon>
        <taxon>Actinomycetes</taxon>
        <taxon>Propionibacteriales</taxon>
        <taxon>Kribbellaceae</taxon>
        <taxon>Kribbella</taxon>
    </lineage>
</organism>
<dbReference type="InterPro" id="IPR027417">
    <property type="entry name" value="P-loop_NTPase"/>
</dbReference>
<evidence type="ECO:0000259" key="5">
    <source>
        <dbReference type="PROSITE" id="PS51186"/>
    </source>
</evidence>
<dbReference type="InterPro" id="IPR016181">
    <property type="entry name" value="Acyl_CoA_acyltransferase"/>
</dbReference>
<evidence type="ECO:0000256" key="1">
    <source>
        <dbReference type="ARBA" id="ARBA00006914"/>
    </source>
</evidence>
<dbReference type="GO" id="GO:0005524">
    <property type="term" value="F:ATP binding"/>
    <property type="evidence" value="ECO:0007669"/>
    <property type="project" value="UniProtKB-KW"/>
</dbReference>
<dbReference type="InterPro" id="IPR003960">
    <property type="entry name" value="ATPase_AAA_CS"/>
</dbReference>
<dbReference type="PROSITE" id="PS00674">
    <property type="entry name" value="AAA"/>
    <property type="match status" value="1"/>
</dbReference>
<protein>
    <submittedName>
        <fullName evidence="6">GNAT family N-acetyltransferase</fullName>
    </submittedName>
</protein>
<name>A0A4R5A1B3_9ACTN</name>
<dbReference type="SUPFAM" id="SSF52540">
    <property type="entry name" value="P-loop containing nucleoside triphosphate hydrolases"/>
    <property type="match status" value="1"/>
</dbReference>
<dbReference type="Gene3D" id="1.10.8.60">
    <property type="match status" value="1"/>
</dbReference>
<evidence type="ECO:0000313" key="6">
    <source>
        <dbReference type="EMBL" id="TDD63292.1"/>
    </source>
</evidence>
<gene>
    <name evidence="6" type="ORF">E1263_01310</name>
</gene>
<dbReference type="GO" id="GO:0016747">
    <property type="term" value="F:acyltransferase activity, transferring groups other than amino-acyl groups"/>
    <property type="evidence" value="ECO:0007669"/>
    <property type="project" value="InterPro"/>
</dbReference>
<dbReference type="InterPro" id="IPR050221">
    <property type="entry name" value="26S_Proteasome_ATPase"/>
</dbReference>
<proteinExistence type="inferred from homology"/>
<dbReference type="InterPro" id="IPR003593">
    <property type="entry name" value="AAA+_ATPase"/>
</dbReference>
<dbReference type="PROSITE" id="PS51186">
    <property type="entry name" value="GNAT"/>
    <property type="match status" value="1"/>
</dbReference>
<dbReference type="Proteomes" id="UP000295124">
    <property type="component" value="Unassembled WGS sequence"/>
</dbReference>
<dbReference type="InterPro" id="IPR000182">
    <property type="entry name" value="GNAT_dom"/>
</dbReference>
<keyword evidence="7" id="KW-1185">Reference proteome</keyword>
<dbReference type="InterPro" id="IPR003959">
    <property type="entry name" value="ATPase_AAA_core"/>
</dbReference>
<sequence length="419" mass="46012">MKRWLIREYHDDDLESVVRLCDTTSDSQHSVFSLADCIGVLRSRQPSVVAVQHGRVVGAALSMVSGDRAWVTRIAIPDELRGQGLASALLLALETQLVERHVRSIAYVLREEELLARGLENAGYSRRPAVAYYDKTISVDADQAVVLDRLGGQLLPRDLWQQLAGMEQEKDLIEKRVLLPLAEPELAQQHGVEPPRAIILFGPPGTGKTTFARAIASRLGWPFVELLPSRLAGDPGGLSAALRDAFAEVTHLERVLIFIDEVEEIAAARDGAAARHGVTNELLKLIPAFRQHDTRLLVCATNTVGDLDPAFLRPGRFDYVLPIGTPDHAARRAIWTRYAADGVDVEQLVDESDRLTPAEIEYVARAAAQSSFERELAGPTGAEGPLTTDYLVALSKLRPSVTHELLDEFGRSITSYGRV</sequence>
<accession>A0A4R5A1B3</accession>
<dbReference type="Pfam" id="PF00583">
    <property type="entry name" value="Acetyltransf_1"/>
    <property type="match status" value="1"/>
</dbReference>
<comment type="similarity">
    <text evidence="1 4">Belongs to the AAA ATPase family.</text>
</comment>
<dbReference type="Gene3D" id="3.40.50.300">
    <property type="entry name" value="P-loop containing nucleotide triphosphate hydrolases"/>
    <property type="match status" value="1"/>
</dbReference>
<dbReference type="AlphaFoldDB" id="A0A4R5A1B3"/>
<evidence type="ECO:0000256" key="2">
    <source>
        <dbReference type="ARBA" id="ARBA00022741"/>
    </source>
</evidence>
<dbReference type="SMART" id="SM00382">
    <property type="entry name" value="AAA"/>
    <property type="match status" value="1"/>
</dbReference>
<dbReference type="OrthoDB" id="9802352at2"/>